<dbReference type="RefSeq" id="WP_125002080.1">
    <property type="nucleotide sequence ID" value="NZ_BHYK01000012.1"/>
</dbReference>
<proteinExistence type="predicted"/>
<organism evidence="1 2">
    <name type="scientific">Clostridium tagluense</name>
    <dbReference type="NCBI Taxonomy" id="360422"/>
    <lineage>
        <taxon>Bacteria</taxon>
        <taxon>Bacillati</taxon>
        <taxon>Bacillota</taxon>
        <taxon>Clostridia</taxon>
        <taxon>Eubacteriales</taxon>
        <taxon>Clostridiaceae</taxon>
        <taxon>Clostridium</taxon>
    </lineage>
</organism>
<evidence type="ECO:0000313" key="2">
    <source>
        <dbReference type="Proteomes" id="UP000287872"/>
    </source>
</evidence>
<comment type="caution">
    <text evidence="1">The sequence shown here is derived from an EMBL/GenBank/DDBJ whole genome shotgun (WGS) entry which is preliminary data.</text>
</comment>
<protein>
    <submittedName>
        <fullName evidence="1">Uncharacterized protein</fullName>
    </submittedName>
</protein>
<dbReference type="Proteomes" id="UP000287872">
    <property type="component" value="Unassembled WGS sequence"/>
</dbReference>
<dbReference type="OrthoDB" id="1935723at2"/>
<dbReference type="AlphaFoldDB" id="A0A401UMR5"/>
<dbReference type="EMBL" id="BHYK01000012">
    <property type="protein sequence ID" value="GCD10829.1"/>
    <property type="molecule type" value="Genomic_DNA"/>
</dbReference>
<keyword evidence="2" id="KW-1185">Reference proteome</keyword>
<evidence type="ECO:0000313" key="1">
    <source>
        <dbReference type="EMBL" id="GCD10829.1"/>
    </source>
</evidence>
<accession>A0A401UMR5</accession>
<name>A0A401UMR5_9CLOT</name>
<sequence>MGYDIIDIIDKAIAIAYKREVLYTEISKQPNLPPAVKVLSKVLAYNVDKIVLYYQKLKKEITDDEAEKIDFSIYDKISFLISQFNLRVYSTNATTPKEFLSFSINSEKEILALFLDIQGRLITNSNGTTSKAYVSLSSIIKAKTNLIHDLESHS</sequence>
<reference evidence="1 2" key="1">
    <citation type="submission" date="2018-11" db="EMBL/GenBank/DDBJ databases">
        <title>Genome sequencing and assembly of Clostridium tagluense strain A121.</title>
        <authorList>
            <person name="Murakami T."/>
            <person name="Segawa T."/>
            <person name="Shcherbakova V.A."/>
            <person name="Mori H."/>
            <person name="Yoshimura Y."/>
        </authorList>
    </citation>
    <scope>NUCLEOTIDE SEQUENCE [LARGE SCALE GENOMIC DNA]</scope>
    <source>
        <strain evidence="1 2">A121</strain>
    </source>
</reference>
<gene>
    <name evidence="1" type="ORF">Ctaglu_24520</name>
</gene>